<dbReference type="RefSeq" id="WP_183776926.1">
    <property type="nucleotide sequence ID" value="NZ_JACIDK010000010.1"/>
</dbReference>
<accession>A0A840A607</accession>
<feature type="domain" description="Asparagine synthetase" evidence="1">
    <location>
        <begin position="218"/>
        <end position="556"/>
    </location>
</feature>
<dbReference type="AlphaFoldDB" id="A0A840A607"/>
<evidence type="ECO:0000313" key="2">
    <source>
        <dbReference type="EMBL" id="MBB3893419.1"/>
    </source>
</evidence>
<protein>
    <submittedName>
        <fullName evidence="2">Asparagine synthase (Glutamine-hydrolyzing)</fullName>
        <ecNumber evidence="2">6.3.5.4</ecNumber>
    </submittedName>
</protein>
<dbReference type="InterPro" id="IPR001962">
    <property type="entry name" value="Asn_synthase"/>
</dbReference>
<dbReference type="SUPFAM" id="SSF52402">
    <property type="entry name" value="Adenine nucleotide alpha hydrolases-like"/>
    <property type="match status" value="1"/>
</dbReference>
<comment type="caution">
    <text evidence="2">The sequence shown here is derived from an EMBL/GenBank/DDBJ whole genome shotgun (WGS) entry which is preliminary data.</text>
</comment>
<sequence>MSYLVIAWPGERPVWLSDLKRAAPEDWAIALRADGLTVAHGGPCPPPVRAIAGGVLIGDLHERAGAVTPIALRPAREMAELLCATAWGGYVAVLGNGPGGSWSVLRCPSGELDALAWRFGEALLIADDLPAWLGRWLPPGLGVDWGRLGAILADPAMASGELALSRVQAIAPGELWSVRDGARPIWRPAHVARRRESGGGQAEERLRAVVDEVVGAQAGTRTVIELSGGLDSAIVASALKGRDVVAVNYYSRELGADERPFAREIARRLGLELIEIEKPPPAFDLAALEERATGARPALNALDFEHDRDMARRCRELGADVLMTGQGGDHLFFQAPSALIAADALPGAIRPALLAVLARRTGRSAWSILREALGARVGAPGIKARPQHLSPAAWDGARAAGVHPWLADAAGLPPAKALQVACLAAALSLNGASRRGTAARLRHPLLSQPVMEACLPLAVVQLTAGGHDRALARAAFAERLPASVIARQGKGRLTSHYGRLIASGLADLRPLLLEGRLAAEGLLDRQALEQMLTVEQLAWRGGYGAIMTSAALELWVRSWEARTARNTGP</sequence>
<gene>
    <name evidence="2" type="ORF">GGQ61_004163</name>
</gene>
<organism evidence="2 3">
    <name type="scientific">Phenylobacterium haematophilum</name>
    <dbReference type="NCBI Taxonomy" id="98513"/>
    <lineage>
        <taxon>Bacteria</taxon>
        <taxon>Pseudomonadati</taxon>
        <taxon>Pseudomonadota</taxon>
        <taxon>Alphaproteobacteria</taxon>
        <taxon>Caulobacterales</taxon>
        <taxon>Caulobacteraceae</taxon>
        <taxon>Phenylobacterium</taxon>
    </lineage>
</organism>
<dbReference type="Proteomes" id="UP000530564">
    <property type="component" value="Unassembled WGS sequence"/>
</dbReference>
<reference evidence="2 3" key="1">
    <citation type="submission" date="2020-08" db="EMBL/GenBank/DDBJ databases">
        <title>Genomic Encyclopedia of Type Strains, Phase IV (KMG-IV): sequencing the most valuable type-strain genomes for metagenomic binning, comparative biology and taxonomic classification.</title>
        <authorList>
            <person name="Goeker M."/>
        </authorList>
    </citation>
    <scope>NUCLEOTIDE SEQUENCE [LARGE SCALE GENOMIC DNA]</scope>
    <source>
        <strain evidence="2 3">DSM 21793</strain>
    </source>
</reference>
<keyword evidence="2" id="KW-0436">Ligase</keyword>
<dbReference type="Gene3D" id="3.40.50.620">
    <property type="entry name" value="HUPs"/>
    <property type="match status" value="1"/>
</dbReference>
<dbReference type="GO" id="GO:0006529">
    <property type="term" value="P:asparagine biosynthetic process"/>
    <property type="evidence" value="ECO:0007669"/>
    <property type="project" value="InterPro"/>
</dbReference>
<name>A0A840A607_9CAUL</name>
<dbReference type="EMBL" id="JACIDK010000010">
    <property type="protein sequence ID" value="MBB3893419.1"/>
    <property type="molecule type" value="Genomic_DNA"/>
</dbReference>
<keyword evidence="3" id="KW-1185">Reference proteome</keyword>
<dbReference type="GO" id="GO:0004066">
    <property type="term" value="F:asparagine synthase (glutamine-hydrolyzing) activity"/>
    <property type="evidence" value="ECO:0007669"/>
    <property type="project" value="UniProtKB-EC"/>
</dbReference>
<proteinExistence type="predicted"/>
<dbReference type="Pfam" id="PF00733">
    <property type="entry name" value="Asn_synthase"/>
    <property type="match status" value="1"/>
</dbReference>
<dbReference type="EC" id="6.3.5.4" evidence="2"/>
<evidence type="ECO:0000259" key="1">
    <source>
        <dbReference type="Pfam" id="PF00733"/>
    </source>
</evidence>
<dbReference type="InterPro" id="IPR014729">
    <property type="entry name" value="Rossmann-like_a/b/a_fold"/>
</dbReference>
<evidence type="ECO:0000313" key="3">
    <source>
        <dbReference type="Proteomes" id="UP000530564"/>
    </source>
</evidence>